<dbReference type="PANTHER" id="PTHR43685">
    <property type="entry name" value="GLYCOSYLTRANSFERASE"/>
    <property type="match status" value="1"/>
</dbReference>
<dbReference type="SUPFAM" id="SSF53448">
    <property type="entry name" value="Nucleotide-diphospho-sugar transferases"/>
    <property type="match status" value="1"/>
</dbReference>
<evidence type="ECO:0000313" key="2">
    <source>
        <dbReference type="EMBL" id="ECQ7361011.1"/>
    </source>
</evidence>
<dbReference type="Pfam" id="PF00535">
    <property type="entry name" value="Glycos_transf_2"/>
    <property type="match status" value="1"/>
</dbReference>
<feature type="domain" description="Glycosyltransferase 2-like" evidence="1">
    <location>
        <begin position="5"/>
        <end position="163"/>
    </location>
</feature>
<comment type="caution">
    <text evidence="2">The sequence shown here is derived from an EMBL/GenBank/DDBJ whole genome shotgun (WGS) entry which is preliminary data.</text>
</comment>
<dbReference type="Gene3D" id="3.90.550.10">
    <property type="entry name" value="Spore Coat Polysaccharide Biosynthesis Protein SpsA, Chain A"/>
    <property type="match status" value="1"/>
</dbReference>
<dbReference type="CDD" id="cd00761">
    <property type="entry name" value="Glyco_tranf_GTA_type"/>
    <property type="match status" value="1"/>
</dbReference>
<dbReference type="InterPro" id="IPR050834">
    <property type="entry name" value="Glycosyltransf_2"/>
</dbReference>
<name>A0A5Y9JX17_CAMCO</name>
<dbReference type="AlphaFoldDB" id="A0A5Y9JX17"/>
<proteinExistence type="predicted"/>
<dbReference type="PANTHER" id="PTHR43685:SF2">
    <property type="entry name" value="GLYCOSYLTRANSFERASE 2-LIKE DOMAIN-CONTAINING PROTEIN"/>
    <property type="match status" value="1"/>
</dbReference>
<organism evidence="2">
    <name type="scientific">Campylobacter coli</name>
    <dbReference type="NCBI Taxonomy" id="195"/>
    <lineage>
        <taxon>Bacteria</taxon>
        <taxon>Pseudomonadati</taxon>
        <taxon>Campylobacterota</taxon>
        <taxon>Epsilonproteobacteria</taxon>
        <taxon>Campylobacterales</taxon>
        <taxon>Campylobacteraceae</taxon>
        <taxon>Campylobacter</taxon>
    </lineage>
</organism>
<dbReference type="InterPro" id="IPR001173">
    <property type="entry name" value="Glyco_trans_2-like"/>
</dbReference>
<keyword evidence="2" id="KW-0808">Transferase</keyword>
<sequence length="278" mass="33130">MPQLSIIIPLFNSCDFILRALQSCINQTLKDIEILIIDDKSKDNSLNIVLEFAKKDPRIKIFQNEENLGTFASRNIGVLHSSSDFIMFLDSDDFLTPGACEIAFKEMKKGFDLLCFDAFVHRVKTKQFYRFKQDEAFNQKEFFEFLGKQRHFCWSVWAKLFRKDLILKSFERINLYERLSYGEDVLFCYMNFLECDKMGVFKECIYHYEFNEKGRYENKNKEILWQNYKDKKRSNELIKKLSLKSKGDEFCKRLFEVLEKEEKDLKARIAKIDTLDLA</sequence>
<reference evidence="2" key="1">
    <citation type="submission" date="2019-08" db="EMBL/GenBank/DDBJ databases">
        <authorList>
            <person name="Ashton P.M."/>
            <person name="Dallman T."/>
            <person name="Nair S."/>
            <person name="De Pinna E."/>
            <person name="Peters T."/>
            <person name="Grant K."/>
        </authorList>
    </citation>
    <scope>NUCLEOTIDE SEQUENCE</scope>
    <source>
        <strain evidence="2">241883</strain>
    </source>
</reference>
<evidence type="ECO:0000259" key="1">
    <source>
        <dbReference type="Pfam" id="PF00535"/>
    </source>
</evidence>
<dbReference type="GO" id="GO:0016740">
    <property type="term" value="F:transferase activity"/>
    <property type="evidence" value="ECO:0007669"/>
    <property type="project" value="UniProtKB-KW"/>
</dbReference>
<gene>
    <name evidence="2" type="ORF">F0E85_05280</name>
</gene>
<dbReference type="InterPro" id="IPR029044">
    <property type="entry name" value="Nucleotide-diphossugar_trans"/>
</dbReference>
<accession>A0A5Y9JX17</accession>
<dbReference type="EMBL" id="AAKCQV010000008">
    <property type="protein sequence ID" value="ECQ7361011.1"/>
    <property type="molecule type" value="Genomic_DNA"/>
</dbReference>
<protein>
    <submittedName>
        <fullName evidence="2">Glycosyltransferase family 2 protein</fullName>
    </submittedName>
</protein>